<evidence type="ECO:0000256" key="1">
    <source>
        <dbReference type="ARBA" id="ARBA00000677"/>
    </source>
</evidence>
<dbReference type="GO" id="GO:0006465">
    <property type="term" value="P:signal peptide processing"/>
    <property type="evidence" value="ECO:0007669"/>
    <property type="project" value="InterPro"/>
</dbReference>
<dbReference type="PANTHER" id="PTHR43390:SF1">
    <property type="entry name" value="CHLOROPLAST PROCESSING PEPTIDASE"/>
    <property type="match status" value="1"/>
</dbReference>
<name>A0A8A4TPG4_SULCO</name>
<keyword evidence="7" id="KW-0645">Protease</keyword>
<keyword evidence="7" id="KW-1133">Transmembrane helix</keyword>
<protein>
    <recommendedName>
        <fullName evidence="4 7">Signal peptidase I</fullName>
        <ecNumber evidence="3 7">3.4.21.89</ecNumber>
    </recommendedName>
</protein>
<dbReference type="Gene3D" id="2.10.109.10">
    <property type="entry name" value="Umud Fragment, subunit A"/>
    <property type="match status" value="1"/>
</dbReference>
<evidence type="ECO:0000259" key="9">
    <source>
        <dbReference type="Pfam" id="PF10502"/>
    </source>
</evidence>
<keyword evidence="11" id="KW-1185">Reference proteome</keyword>
<dbReference type="Proteomes" id="UP000663929">
    <property type="component" value="Chromosome"/>
</dbReference>
<feature type="region of interest" description="Disordered" evidence="8">
    <location>
        <begin position="18"/>
        <end position="37"/>
    </location>
</feature>
<feature type="active site" evidence="6">
    <location>
        <position position="128"/>
    </location>
</feature>
<evidence type="ECO:0000256" key="2">
    <source>
        <dbReference type="ARBA" id="ARBA00009370"/>
    </source>
</evidence>
<dbReference type="RefSeq" id="WP_237381567.1">
    <property type="nucleotide sequence ID" value="NZ_CP071793.1"/>
</dbReference>
<accession>A0A8A4TPG4</accession>
<dbReference type="Pfam" id="PF10502">
    <property type="entry name" value="Peptidase_S26"/>
    <property type="match status" value="1"/>
</dbReference>
<keyword evidence="7" id="KW-0812">Transmembrane</keyword>
<evidence type="ECO:0000256" key="5">
    <source>
        <dbReference type="ARBA" id="ARBA00022801"/>
    </source>
</evidence>
<comment type="similarity">
    <text evidence="2 7">Belongs to the peptidase S26 family.</text>
</comment>
<evidence type="ECO:0000313" key="11">
    <source>
        <dbReference type="Proteomes" id="UP000663929"/>
    </source>
</evidence>
<reference evidence="10" key="1">
    <citation type="submission" date="2021-03" db="EMBL/GenBank/DDBJ databases">
        <title>Acanthopleuribacteraceae sp. M133.</title>
        <authorList>
            <person name="Wang G."/>
        </authorList>
    </citation>
    <scope>NUCLEOTIDE SEQUENCE</scope>
    <source>
        <strain evidence="10">M133</strain>
    </source>
</reference>
<dbReference type="InterPro" id="IPR019533">
    <property type="entry name" value="Peptidase_S26"/>
</dbReference>
<feature type="domain" description="Peptidase S26" evidence="9">
    <location>
        <begin position="48"/>
        <end position="281"/>
    </location>
</feature>
<evidence type="ECO:0000256" key="8">
    <source>
        <dbReference type="SAM" id="MobiDB-lite"/>
    </source>
</evidence>
<evidence type="ECO:0000256" key="4">
    <source>
        <dbReference type="ARBA" id="ARBA00019232"/>
    </source>
</evidence>
<dbReference type="InterPro" id="IPR019757">
    <property type="entry name" value="Pept_S26A_signal_pept_1_Lys-AS"/>
</dbReference>
<dbReference type="PANTHER" id="PTHR43390">
    <property type="entry name" value="SIGNAL PEPTIDASE I"/>
    <property type="match status" value="1"/>
</dbReference>
<keyword evidence="7" id="KW-0472">Membrane</keyword>
<feature type="active site" evidence="6">
    <location>
        <position position="73"/>
    </location>
</feature>
<evidence type="ECO:0000256" key="6">
    <source>
        <dbReference type="PIRSR" id="PIRSR600223-1"/>
    </source>
</evidence>
<dbReference type="KEGG" id="scor:J3U87_03130"/>
<feature type="compositionally biased region" description="Basic and acidic residues" evidence="8">
    <location>
        <begin position="21"/>
        <end position="37"/>
    </location>
</feature>
<keyword evidence="5 7" id="KW-0378">Hydrolase</keyword>
<dbReference type="SUPFAM" id="SSF51306">
    <property type="entry name" value="LexA/Signal peptidase"/>
    <property type="match status" value="1"/>
</dbReference>
<dbReference type="NCBIfam" id="TIGR02227">
    <property type="entry name" value="sigpep_I_bact"/>
    <property type="match status" value="1"/>
</dbReference>
<dbReference type="GO" id="GO:0009003">
    <property type="term" value="F:signal peptidase activity"/>
    <property type="evidence" value="ECO:0007669"/>
    <property type="project" value="UniProtKB-EC"/>
</dbReference>
<gene>
    <name evidence="10" type="primary">lepB</name>
    <name evidence="10" type="ORF">J3U87_03130</name>
</gene>
<comment type="catalytic activity">
    <reaction evidence="1 7">
        <text>Cleavage of hydrophobic, N-terminal signal or leader sequences from secreted and periplasmic proteins.</text>
        <dbReference type="EC" id="3.4.21.89"/>
    </reaction>
</comment>
<dbReference type="InterPro" id="IPR000223">
    <property type="entry name" value="Pept_S26A_signal_pept_1"/>
</dbReference>
<dbReference type="EMBL" id="CP071793">
    <property type="protein sequence ID" value="QTD51440.1"/>
    <property type="molecule type" value="Genomic_DNA"/>
</dbReference>
<dbReference type="CDD" id="cd06530">
    <property type="entry name" value="S26_SPase_I"/>
    <property type="match status" value="1"/>
</dbReference>
<dbReference type="GO" id="GO:0004252">
    <property type="term" value="F:serine-type endopeptidase activity"/>
    <property type="evidence" value="ECO:0007669"/>
    <property type="project" value="InterPro"/>
</dbReference>
<evidence type="ECO:0000313" key="10">
    <source>
        <dbReference type="EMBL" id="QTD51440.1"/>
    </source>
</evidence>
<comment type="subcellular location">
    <subcellularLocation>
        <location evidence="7">Membrane</location>
        <topology evidence="7">Single-pass type II membrane protein</topology>
    </subcellularLocation>
</comment>
<sequence length="322" mass="36920">MSRKRDAVAAKALTWVKPGKGKADSGDKASEQVEDPGKLSVPRDYTQFGLWLLTMFLFFSTFVFQNFKIPTSSMENNLLIGDHITLNSMIFSSSGSALDRALLPTREPKRGDVVVFKFPLDSTQRWVKRLIGLPGERVAIIDDQVYVDGEPIDERYAFFKTQLYEGGPSDRDPENRNLPVGYDDHEPGLDNAVFRKNQNMDIRQLVLLTRHTLRQMEQVYPNADPKYLAGLKARLDAFDGRTIPEGFYLVMGDNRNRSADCRVWGLLPEELVEGRPYWVWWSYGEEEGTHKASGLNFALVYLRVFVTAWTHTHWDKCFTRIK</sequence>
<proteinExistence type="inferred from homology"/>
<evidence type="ECO:0000256" key="3">
    <source>
        <dbReference type="ARBA" id="ARBA00013208"/>
    </source>
</evidence>
<evidence type="ECO:0000256" key="7">
    <source>
        <dbReference type="RuleBase" id="RU362042"/>
    </source>
</evidence>
<feature type="transmembrane region" description="Helical" evidence="7">
    <location>
        <begin position="48"/>
        <end position="67"/>
    </location>
</feature>
<dbReference type="PROSITE" id="PS00760">
    <property type="entry name" value="SPASE_I_2"/>
    <property type="match status" value="1"/>
</dbReference>
<dbReference type="InterPro" id="IPR036286">
    <property type="entry name" value="LexA/Signal_pep-like_sf"/>
</dbReference>
<dbReference type="AlphaFoldDB" id="A0A8A4TPG4"/>
<dbReference type="EC" id="3.4.21.89" evidence="3 7"/>
<organism evidence="10 11">
    <name type="scientific">Sulfidibacter corallicola</name>
    <dbReference type="NCBI Taxonomy" id="2818388"/>
    <lineage>
        <taxon>Bacteria</taxon>
        <taxon>Pseudomonadati</taxon>
        <taxon>Acidobacteriota</taxon>
        <taxon>Holophagae</taxon>
        <taxon>Acanthopleuribacterales</taxon>
        <taxon>Acanthopleuribacteraceae</taxon>
        <taxon>Sulfidibacter</taxon>
    </lineage>
</organism>
<dbReference type="GO" id="GO:0016020">
    <property type="term" value="C:membrane"/>
    <property type="evidence" value="ECO:0007669"/>
    <property type="project" value="UniProtKB-SubCell"/>
</dbReference>
<dbReference type="PRINTS" id="PR00727">
    <property type="entry name" value="LEADERPTASE"/>
</dbReference>